<feature type="domain" description="J" evidence="3">
    <location>
        <begin position="5"/>
        <end position="67"/>
    </location>
</feature>
<dbReference type="AlphaFoldDB" id="A0A6M4GY09"/>
<keyword evidence="2" id="KW-0812">Transmembrane</keyword>
<dbReference type="SMART" id="SM00271">
    <property type="entry name" value="DnaJ"/>
    <property type="match status" value="1"/>
</dbReference>
<keyword evidence="5" id="KW-1185">Reference proteome</keyword>
<organism evidence="4 5">
    <name type="scientific">Usitatibacter rugosus</name>
    <dbReference type="NCBI Taxonomy" id="2732067"/>
    <lineage>
        <taxon>Bacteria</taxon>
        <taxon>Pseudomonadati</taxon>
        <taxon>Pseudomonadota</taxon>
        <taxon>Betaproteobacteria</taxon>
        <taxon>Nitrosomonadales</taxon>
        <taxon>Usitatibacteraceae</taxon>
        <taxon>Usitatibacter</taxon>
    </lineage>
</organism>
<dbReference type="Pfam" id="PF00226">
    <property type="entry name" value="DnaJ"/>
    <property type="match status" value="1"/>
</dbReference>
<dbReference type="SUPFAM" id="SSF46565">
    <property type="entry name" value="Chaperone J-domain"/>
    <property type="match status" value="1"/>
</dbReference>
<dbReference type="Gene3D" id="2.40.10.120">
    <property type="match status" value="1"/>
</dbReference>
<name>A0A6M4GY09_9PROT</name>
<evidence type="ECO:0000313" key="4">
    <source>
        <dbReference type="EMBL" id="QJR11384.1"/>
    </source>
</evidence>
<sequence>MPVPDYYEILGVPRRAKLTDITRAHKRWVAEFKKESTAPDPRREALLLEAFETLSDEHRRDAYDAELAAFEREIGRKKNKPPVAAIAAGVLVVAAGAAFFGFRSSGPPAPTASTTESLQMAMSGSVSPLLSYDISGKSTPAGLAFVIEDKVMVGNCQGLAPGALLVVNVGKGRTIPARVTIADDALGLCKILTDGYVGQPLSVNSTPPAVGANVFSAVMDAKGELGIRETKVTKVVDEGKGKAIQAAITTQPGGNGAPLLDAQGKVVAVATLQADGSTLHRVIPAGWLAENRPQLAEPKPYQDSGGAAKATGTAGATTDQGAANLLGQKPANWEEMGPDEREQWERGQAEIQRRQGAIIKGMGGKK</sequence>
<accession>A0A6M4GY09</accession>
<evidence type="ECO:0000313" key="5">
    <source>
        <dbReference type="Proteomes" id="UP000501534"/>
    </source>
</evidence>
<reference evidence="4 5" key="1">
    <citation type="submission" date="2020-04" db="EMBL/GenBank/DDBJ databases">
        <title>Usitatibacter rugosus gen. nov., sp. nov. and Usitatibacter palustris sp. nov., novel members of Usitatibacteraceae fam. nov. within the order Nitrosomonadales isolated from soil.</title>
        <authorList>
            <person name="Huber K.J."/>
            <person name="Neumann-Schaal M."/>
            <person name="Geppert A."/>
            <person name="Luckner M."/>
            <person name="Wanner G."/>
            <person name="Overmann J."/>
        </authorList>
    </citation>
    <scope>NUCLEOTIDE SEQUENCE [LARGE SCALE GENOMIC DNA]</scope>
    <source>
        <strain evidence="4 5">0125_3</strain>
    </source>
</reference>
<evidence type="ECO:0000256" key="2">
    <source>
        <dbReference type="SAM" id="Phobius"/>
    </source>
</evidence>
<dbReference type="PROSITE" id="PS50076">
    <property type="entry name" value="DNAJ_2"/>
    <property type="match status" value="1"/>
</dbReference>
<dbReference type="CDD" id="cd06257">
    <property type="entry name" value="DnaJ"/>
    <property type="match status" value="1"/>
</dbReference>
<dbReference type="Gene3D" id="1.10.287.110">
    <property type="entry name" value="DnaJ domain"/>
    <property type="match status" value="1"/>
</dbReference>
<evidence type="ECO:0000259" key="3">
    <source>
        <dbReference type="PROSITE" id="PS50076"/>
    </source>
</evidence>
<dbReference type="KEGG" id="uru:DSM104443_02459"/>
<dbReference type="Proteomes" id="UP000501534">
    <property type="component" value="Chromosome"/>
</dbReference>
<proteinExistence type="predicted"/>
<protein>
    <recommendedName>
        <fullName evidence="3">J domain-containing protein</fullName>
    </recommendedName>
</protein>
<evidence type="ECO:0000256" key="1">
    <source>
        <dbReference type="SAM" id="MobiDB-lite"/>
    </source>
</evidence>
<feature type="region of interest" description="Disordered" evidence="1">
    <location>
        <begin position="291"/>
        <end position="366"/>
    </location>
</feature>
<keyword evidence="2" id="KW-0472">Membrane</keyword>
<dbReference type="SUPFAM" id="SSF50494">
    <property type="entry name" value="Trypsin-like serine proteases"/>
    <property type="match status" value="1"/>
</dbReference>
<dbReference type="Pfam" id="PF13365">
    <property type="entry name" value="Trypsin_2"/>
    <property type="match status" value="1"/>
</dbReference>
<feature type="compositionally biased region" description="Basic and acidic residues" evidence="1">
    <location>
        <begin position="338"/>
        <end position="353"/>
    </location>
</feature>
<dbReference type="RefSeq" id="WP_171092689.1">
    <property type="nucleotide sequence ID" value="NZ_CP053069.1"/>
</dbReference>
<dbReference type="EMBL" id="CP053069">
    <property type="protein sequence ID" value="QJR11384.1"/>
    <property type="molecule type" value="Genomic_DNA"/>
</dbReference>
<dbReference type="InterPro" id="IPR009003">
    <property type="entry name" value="Peptidase_S1_PA"/>
</dbReference>
<feature type="transmembrane region" description="Helical" evidence="2">
    <location>
        <begin position="82"/>
        <end position="102"/>
    </location>
</feature>
<keyword evidence="2" id="KW-1133">Transmembrane helix</keyword>
<gene>
    <name evidence="4" type="ORF">DSM104443_02459</name>
</gene>
<feature type="compositionally biased region" description="Low complexity" evidence="1">
    <location>
        <begin position="305"/>
        <end position="323"/>
    </location>
</feature>
<dbReference type="InterPro" id="IPR001623">
    <property type="entry name" value="DnaJ_domain"/>
</dbReference>
<dbReference type="InterPro" id="IPR036869">
    <property type="entry name" value="J_dom_sf"/>
</dbReference>